<reference evidence="1 2" key="1">
    <citation type="submission" date="2020-07" db="EMBL/GenBank/DDBJ databases">
        <title>Novel species isolated from subtropical streams in China.</title>
        <authorList>
            <person name="Lu H."/>
        </authorList>
    </citation>
    <scope>NUCLEOTIDE SEQUENCE [LARGE SCALE GENOMIC DNA]</scope>
    <source>
        <strain evidence="1 2">LX20W</strain>
    </source>
</reference>
<comment type="caution">
    <text evidence="1">The sequence shown here is derived from an EMBL/GenBank/DDBJ whole genome shotgun (WGS) entry which is preliminary data.</text>
</comment>
<organism evidence="1 2">
    <name type="scientific">Rugamonas brunnea</name>
    <dbReference type="NCBI Taxonomy" id="2758569"/>
    <lineage>
        <taxon>Bacteria</taxon>
        <taxon>Pseudomonadati</taxon>
        <taxon>Pseudomonadota</taxon>
        <taxon>Betaproteobacteria</taxon>
        <taxon>Burkholderiales</taxon>
        <taxon>Oxalobacteraceae</taxon>
        <taxon>Telluria group</taxon>
        <taxon>Rugamonas</taxon>
    </lineage>
</organism>
<sequence length="96" mass="11066">MTCSQYHLLDALDKLGLAINETELLLVNDRSQILLAFLKELQRYREMACDHWPLSADEKTTVDIGRVAARELDNMYPDYVTLLSRVGALLREEQQL</sequence>
<dbReference type="RefSeq" id="WP_182166642.1">
    <property type="nucleotide sequence ID" value="NZ_JACEZT010000019.1"/>
</dbReference>
<name>A0A7W2EW91_9BURK</name>
<evidence type="ECO:0000313" key="2">
    <source>
        <dbReference type="Proteomes" id="UP000534388"/>
    </source>
</evidence>
<protein>
    <submittedName>
        <fullName evidence="1">Uncharacterized protein</fullName>
    </submittedName>
</protein>
<proteinExistence type="predicted"/>
<dbReference type="AlphaFoldDB" id="A0A7W2EW91"/>
<dbReference type="Proteomes" id="UP000534388">
    <property type="component" value="Unassembled WGS sequence"/>
</dbReference>
<keyword evidence="2" id="KW-1185">Reference proteome</keyword>
<evidence type="ECO:0000313" key="1">
    <source>
        <dbReference type="EMBL" id="MBA5639788.1"/>
    </source>
</evidence>
<accession>A0A7W2EW91</accession>
<dbReference type="EMBL" id="JACEZT010000019">
    <property type="protein sequence ID" value="MBA5639788.1"/>
    <property type="molecule type" value="Genomic_DNA"/>
</dbReference>
<gene>
    <name evidence="1" type="ORF">H3H37_22255</name>
</gene>